<dbReference type="InterPro" id="IPR047647">
    <property type="entry name" value="ISAs1_transpos"/>
</dbReference>
<dbReference type="PANTHER" id="PTHR30298">
    <property type="entry name" value="H REPEAT-ASSOCIATED PREDICTED TRANSPOSASE"/>
    <property type="match status" value="1"/>
</dbReference>
<dbReference type="PANTHER" id="PTHR30298:SF0">
    <property type="entry name" value="PROTEIN YBFL-RELATED"/>
    <property type="match status" value="1"/>
</dbReference>
<dbReference type="InterPro" id="IPR051698">
    <property type="entry name" value="Transposase_11-like"/>
</dbReference>
<name>A0A1H3DEK5_THIRO</name>
<dbReference type="AlphaFoldDB" id="A0A1H3DEK5"/>
<dbReference type="EMBL" id="FNNZ01000047">
    <property type="protein sequence ID" value="SDX64750.1"/>
    <property type="molecule type" value="Genomic_DNA"/>
</dbReference>
<evidence type="ECO:0000313" key="3">
    <source>
        <dbReference type="Proteomes" id="UP000198816"/>
    </source>
</evidence>
<dbReference type="STRING" id="1058.SAMN05421783_14716"/>
<dbReference type="Pfam" id="PF13808">
    <property type="entry name" value="DDE_Tnp_1_assoc"/>
    <property type="match status" value="1"/>
</dbReference>
<proteinExistence type="predicted"/>
<feature type="domain" description="H repeat-associated protein N-terminal" evidence="1">
    <location>
        <begin position="2"/>
        <end position="33"/>
    </location>
</feature>
<dbReference type="NCBIfam" id="NF033564">
    <property type="entry name" value="transpos_ISAs1"/>
    <property type="match status" value="1"/>
</dbReference>
<gene>
    <name evidence="2" type="ORF">SAMN05421783_14716</name>
</gene>
<dbReference type="Proteomes" id="UP000198816">
    <property type="component" value="Unassembled WGS sequence"/>
</dbReference>
<sequence>MELPDGIPSHDIFGRVFSLLQPEAFEACFRHWVEAIREVTPGDVIAIDGKTLRRSHDRGKGLAALHLVSAWATANRAVLG</sequence>
<evidence type="ECO:0000313" key="2">
    <source>
        <dbReference type="EMBL" id="SDX64750.1"/>
    </source>
</evidence>
<dbReference type="InterPro" id="IPR032806">
    <property type="entry name" value="YbfD_N"/>
</dbReference>
<reference evidence="3" key="1">
    <citation type="submission" date="2016-10" db="EMBL/GenBank/DDBJ databases">
        <authorList>
            <person name="Varghese N."/>
            <person name="Submissions S."/>
        </authorList>
    </citation>
    <scope>NUCLEOTIDE SEQUENCE [LARGE SCALE GENOMIC DNA]</scope>
    <source>
        <strain evidence="3">DSM 217</strain>
    </source>
</reference>
<protein>
    <submittedName>
        <fullName evidence="2">DDE_Tnp_1-associated</fullName>
    </submittedName>
</protein>
<keyword evidence="3" id="KW-1185">Reference proteome</keyword>
<organism evidence="2 3">
    <name type="scientific">Thiocapsa roseopersicina</name>
    <dbReference type="NCBI Taxonomy" id="1058"/>
    <lineage>
        <taxon>Bacteria</taxon>
        <taxon>Pseudomonadati</taxon>
        <taxon>Pseudomonadota</taxon>
        <taxon>Gammaproteobacteria</taxon>
        <taxon>Chromatiales</taxon>
        <taxon>Chromatiaceae</taxon>
        <taxon>Thiocapsa</taxon>
    </lineage>
</organism>
<evidence type="ECO:0000259" key="1">
    <source>
        <dbReference type="Pfam" id="PF13808"/>
    </source>
</evidence>
<accession>A0A1H3DEK5</accession>